<feature type="domain" description="G-protein coupled receptors family 2 profile 2" evidence="14">
    <location>
        <begin position="889"/>
        <end position="1139"/>
    </location>
</feature>
<feature type="compositionally biased region" description="Basic and acidic residues" evidence="10">
    <location>
        <begin position="1216"/>
        <end position="1225"/>
    </location>
</feature>
<comment type="similarity">
    <text evidence="2">Belongs to the G-protein coupled receptor 2 family. Adhesion G-protein coupled receptor (ADGR) subfamily.</text>
</comment>
<evidence type="ECO:0000256" key="2">
    <source>
        <dbReference type="ARBA" id="ARBA00007343"/>
    </source>
</evidence>
<evidence type="ECO:0000256" key="3">
    <source>
        <dbReference type="ARBA" id="ARBA00022475"/>
    </source>
</evidence>
<keyword evidence="4 11" id="KW-0812">Transmembrane</keyword>
<dbReference type="PANTHER" id="PTHR12011">
    <property type="entry name" value="ADHESION G-PROTEIN COUPLED RECEPTOR"/>
    <property type="match status" value="1"/>
</dbReference>
<evidence type="ECO:0000256" key="6">
    <source>
        <dbReference type="ARBA" id="ARBA00023136"/>
    </source>
</evidence>
<dbReference type="GO" id="GO:0007189">
    <property type="term" value="P:adenylate cyclase-activating G protein-coupled receptor signaling pathway"/>
    <property type="evidence" value="ECO:0007669"/>
    <property type="project" value="TreeGrafter"/>
</dbReference>
<evidence type="ECO:0000256" key="9">
    <source>
        <dbReference type="PROSITE-ProRule" id="PRU00076"/>
    </source>
</evidence>
<evidence type="ECO:0000313" key="16">
    <source>
        <dbReference type="Proteomes" id="UP000747542"/>
    </source>
</evidence>
<keyword evidence="5 11" id="KW-1133">Transmembrane helix</keyword>
<evidence type="ECO:0000313" key="15">
    <source>
        <dbReference type="EMBL" id="KAG7156911.1"/>
    </source>
</evidence>
<keyword evidence="7 9" id="KW-1015">Disulfide bond</keyword>
<dbReference type="InterPro" id="IPR046338">
    <property type="entry name" value="GAIN_dom_sf"/>
</dbReference>
<sequence>MGPFTYCWSWNSHKVYEETPATQTNSTVPSGVVIVFSVQRLLGISKSEVEAYIPWQLHFEATSTSVLVEWAQEENVSRVCYYSPDGVQCDTGMGFDRPYSIINNTLMKQVQNCTVFQETYQVNLLMNYQPTEDNYVSLAWRCNDEKACGDKGHCFPATESLVHPNSDHVHPNSDHVPAFYPYTCRCLDDSCLPNPEDITVPTSSELSVDEGYLVIAHADFSTYKTSSYTSLSSTPTCTLPTALAILKYWCDGKRKCHIEYERLLSYLQDHVCHRNTDVDDFILTVRQNAVKGFFKCREGMQLYNNTCFGYGTPDDIDFDTGRYSCLLMGGDLAYYIINTQFLDMWEEEWWTLGVESEARPQKLFTWTVDQAYVSGDRYFHCGNNCTNSTRRALCALPPLDISIKNHNTSLPLPDNTPCRSGPCMNGATCLPASEGLGLASQTFNSFMCRCPPEYSGLYCERHYEGVCEELISPSDDEYRFSTGNASLVWVVEFAYFGHNSSMHDHFLGCYSPSAVTLLRLRCDGQTNCIVLKEDLHHHLPSSCHPVVTPHLSVRLAVRSVDDELTCPQNGTLVNLPFRHTRTCLLISDTFYNDFQKAKLDCNTQGGDLAKYYIHYDEYPSICTHDGDSFWTEHQQEVGSPDFTVYVRYPSLYTCKPRISHTIYYHDNDPHNDDPHNDDPHNDDPHNDDPHNDDDPHNPQRRPPQPLLPQRRPPQRRPPHPFTSHLVHRSSHSLMCIRNTSGTKRNRERLGNSPAQVIAVDLHWPAGPAGQMVIGSDYQTSGDVPKMLDLLGGAQDRHKKDIDELEDPEQVLNITKHDNNNKIELPEGYELNRSTAECVWWDADNNSWSSSGCRFTYFNLTFSKCSCNHLTNFAIIMDINGVVNPDDVLLGWITCLGCSLSLVCLAVAIVTLITHKLKCQRSASAKTTRIIRVNICACLFVSEVVLLAGLDKTENEAGCAVVAGFLHYFLLAYFFWMGVEGVNVYFLLVRVFQTSRSPLRYYLASGYGLPALIVAISAGVRYNGYGTKTFCWLDPNYHGLIWAFSGPALCILLVNVVMFTLGMRVLLRQRPGEPSRNKKEARQRKKQLLKSSFTLATLMGLTWLTGYLYVSKGSEALEVLFTLVASLQGVVLFLVLETQRRKKSLATGFTMDYSSESIPINPRGSSELDISVARDIQDRQVIQNPPSCGGEDQQIIFTVKVPITPRGSSELDIHVARDCKNNKSSDRQGGQYRIESSDRQDRQDRQNRQYHREPNNRQDRQYHREPSDRQGSPYRREPSDRQGSPHRREPSDRQGSPHRREPSDRQGSPYRREPSDRQGSPYRREPRARLGSPYRREPSDRLGSPYRREPSDRQGSPYRREPRARLGSPYRREPSDRQGSPYRREPSDRQGSPDRREPSDRQGSPYRREPSDRLGSPDRREPSDRQGSPYHREPSDRQGSPYRREPSDRQGSPYRREPSDRQGGHIKWGNTDQHNDALIRRR</sequence>
<feature type="domain" description="GAIN-B" evidence="13">
    <location>
        <begin position="720"/>
        <end position="882"/>
    </location>
</feature>
<feature type="compositionally biased region" description="Basic and acidic residues" evidence="10">
    <location>
        <begin position="1234"/>
        <end position="1279"/>
    </location>
</feature>
<feature type="transmembrane region" description="Helical" evidence="11">
    <location>
        <begin position="1115"/>
        <end position="1135"/>
    </location>
</feature>
<feature type="transmembrane region" description="Helical" evidence="11">
    <location>
        <begin position="888"/>
        <end position="912"/>
    </location>
</feature>
<feature type="transmembrane region" description="Helical" evidence="11">
    <location>
        <begin position="1087"/>
        <end position="1109"/>
    </location>
</feature>
<dbReference type="PANTHER" id="PTHR12011:SF471">
    <property type="entry name" value="G-PROTEIN COUPLED RECEPTORS FAMILY 2 PROFILE 2 DOMAIN-CONTAINING PROTEIN"/>
    <property type="match status" value="1"/>
</dbReference>
<evidence type="ECO:0000259" key="12">
    <source>
        <dbReference type="PROSITE" id="PS50026"/>
    </source>
</evidence>
<dbReference type="EMBL" id="JAHLQT010038275">
    <property type="protein sequence ID" value="KAG7156911.1"/>
    <property type="molecule type" value="Genomic_DNA"/>
</dbReference>
<keyword evidence="9" id="KW-0245">EGF-like domain</keyword>
<feature type="transmembrane region" description="Helical" evidence="11">
    <location>
        <begin position="1000"/>
        <end position="1019"/>
    </location>
</feature>
<keyword evidence="16" id="KW-1185">Reference proteome</keyword>
<comment type="caution">
    <text evidence="15">The sequence shown here is derived from an EMBL/GenBank/DDBJ whole genome shotgun (WGS) entry which is preliminary data.</text>
</comment>
<keyword evidence="6 11" id="KW-0472">Membrane</keyword>
<evidence type="ECO:0000256" key="5">
    <source>
        <dbReference type="ARBA" id="ARBA00022989"/>
    </source>
</evidence>
<evidence type="ECO:0000256" key="8">
    <source>
        <dbReference type="ARBA" id="ARBA00023180"/>
    </source>
</evidence>
<dbReference type="InterPro" id="IPR000832">
    <property type="entry name" value="GPCR_2_secretin-like"/>
</dbReference>
<feature type="region of interest" description="Disordered" evidence="10">
    <location>
        <begin position="665"/>
        <end position="732"/>
    </location>
</feature>
<keyword evidence="15" id="KW-0675">Receptor</keyword>
<feature type="transmembrane region" description="Helical" evidence="11">
    <location>
        <begin position="1039"/>
        <end position="1066"/>
    </location>
</feature>
<dbReference type="InterPro" id="IPR057244">
    <property type="entry name" value="GAIN_B"/>
</dbReference>
<dbReference type="SMART" id="SM00181">
    <property type="entry name" value="EGF"/>
    <property type="match status" value="1"/>
</dbReference>
<dbReference type="Pfam" id="PF00008">
    <property type="entry name" value="EGF"/>
    <property type="match status" value="1"/>
</dbReference>
<organism evidence="15 16">
    <name type="scientific">Homarus americanus</name>
    <name type="common">American lobster</name>
    <dbReference type="NCBI Taxonomy" id="6706"/>
    <lineage>
        <taxon>Eukaryota</taxon>
        <taxon>Metazoa</taxon>
        <taxon>Ecdysozoa</taxon>
        <taxon>Arthropoda</taxon>
        <taxon>Crustacea</taxon>
        <taxon>Multicrustacea</taxon>
        <taxon>Malacostraca</taxon>
        <taxon>Eumalacostraca</taxon>
        <taxon>Eucarida</taxon>
        <taxon>Decapoda</taxon>
        <taxon>Pleocyemata</taxon>
        <taxon>Astacidea</taxon>
        <taxon>Nephropoidea</taxon>
        <taxon>Nephropidae</taxon>
        <taxon>Homarus</taxon>
    </lineage>
</organism>
<comment type="subcellular location">
    <subcellularLocation>
        <location evidence="1">Cell membrane</location>
        <topology evidence="1">Multi-pass membrane protein</topology>
    </subcellularLocation>
</comment>
<feature type="non-terminal residue" evidence="15">
    <location>
        <position position="1"/>
    </location>
</feature>
<evidence type="ECO:0000259" key="13">
    <source>
        <dbReference type="PROSITE" id="PS50221"/>
    </source>
</evidence>
<dbReference type="InterPro" id="IPR000742">
    <property type="entry name" value="EGF"/>
</dbReference>
<evidence type="ECO:0000259" key="14">
    <source>
        <dbReference type="PROSITE" id="PS50261"/>
    </source>
</evidence>
<dbReference type="GO" id="GO:0007166">
    <property type="term" value="P:cell surface receptor signaling pathway"/>
    <property type="evidence" value="ECO:0007669"/>
    <property type="project" value="InterPro"/>
</dbReference>
<feature type="compositionally biased region" description="Basic and acidic residues" evidence="10">
    <location>
        <begin position="1472"/>
        <end position="1481"/>
    </location>
</feature>
<dbReference type="Gene3D" id="2.10.25.10">
    <property type="entry name" value="Laminin"/>
    <property type="match status" value="1"/>
</dbReference>
<dbReference type="PROSITE" id="PS50221">
    <property type="entry name" value="GAIN_B"/>
    <property type="match status" value="1"/>
</dbReference>
<evidence type="ECO:0000256" key="4">
    <source>
        <dbReference type="ARBA" id="ARBA00022692"/>
    </source>
</evidence>
<dbReference type="Proteomes" id="UP000747542">
    <property type="component" value="Unassembled WGS sequence"/>
</dbReference>
<dbReference type="PROSITE" id="PS50261">
    <property type="entry name" value="G_PROTEIN_RECEP_F2_4"/>
    <property type="match status" value="1"/>
</dbReference>
<proteinExistence type="inferred from homology"/>
<evidence type="ECO:0000256" key="11">
    <source>
        <dbReference type="SAM" id="Phobius"/>
    </source>
</evidence>
<dbReference type="InterPro" id="IPR000203">
    <property type="entry name" value="GPS"/>
</dbReference>
<dbReference type="PROSITE" id="PS50026">
    <property type="entry name" value="EGF_3"/>
    <property type="match status" value="1"/>
</dbReference>
<dbReference type="Pfam" id="PF00002">
    <property type="entry name" value="7tm_2"/>
    <property type="match status" value="1"/>
</dbReference>
<evidence type="ECO:0000256" key="10">
    <source>
        <dbReference type="SAM" id="MobiDB-lite"/>
    </source>
</evidence>
<dbReference type="InterPro" id="IPR017981">
    <property type="entry name" value="GPCR_2-like_7TM"/>
</dbReference>
<reference evidence="15" key="1">
    <citation type="journal article" date="2021" name="Sci. Adv.">
        <title>The American lobster genome reveals insights on longevity, neural, and immune adaptations.</title>
        <authorList>
            <person name="Polinski J.M."/>
            <person name="Zimin A.V."/>
            <person name="Clark K.F."/>
            <person name="Kohn A.B."/>
            <person name="Sadowski N."/>
            <person name="Timp W."/>
            <person name="Ptitsyn A."/>
            <person name="Khanna P."/>
            <person name="Romanova D.Y."/>
            <person name="Williams P."/>
            <person name="Greenwood S.J."/>
            <person name="Moroz L.L."/>
            <person name="Walt D.R."/>
            <person name="Bodnar A.G."/>
        </authorList>
    </citation>
    <scope>NUCLEOTIDE SEQUENCE</scope>
    <source>
        <strain evidence="15">GMGI-L3</strain>
    </source>
</reference>
<feature type="region of interest" description="Disordered" evidence="10">
    <location>
        <begin position="1216"/>
        <end position="1481"/>
    </location>
</feature>
<dbReference type="PRINTS" id="PR00249">
    <property type="entry name" value="GPCRSECRETIN"/>
</dbReference>
<evidence type="ECO:0000256" key="1">
    <source>
        <dbReference type="ARBA" id="ARBA00004651"/>
    </source>
</evidence>
<dbReference type="GO" id="GO:0004930">
    <property type="term" value="F:G protein-coupled receptor activity"/>
    <property type="evidence" value="ECO:0007669"/>
    <property type="project" value="InterPro"/>
</dbReference>
<dbReference type="Gene3D" id="1.20.1070.10">
    <property type="entry name" value="Rhodopsin 7-helix transmembrane proteins"/>
    <property type="match status" value="1"/>
</dbReference>
<feature type="compositionally biased region" description="Basic and acidic residues" evidence="10">
    <location>
        <begin position="665"/>
        <end position="697"/>
    </location>
</feature>
<dbReference type="FunFam" id="1.20.1070.10:FF:000058">
    <property type="entry name" value="Adhesion G protein-coupled receptor F5"/>
    <property type="match status" value="1"/>
</dbReference>
<comment type="caution">
    <text evidence="9">Lacks conserved residue(s) required for the propagation of feature annotation.</text>
</comment>
<dbReference type="CDD" id="cd00054">
    <property type="entry name" value="EGF_CA"/>
    <property type="match status" value="1"/>
</dbReference>
<accession>A0A8J5JIM5</accession>
<dbReference type="SMART" id="SM00303">
    <property type="entry name" value="GPS"/>
    <property type="match status" value="1"/>
</dbReference>
<feature type="domain" description="EGF-like" evidence="12">
    <location>
        <begin position="414"/>
        <end position="460"/>
    </location>
</feature>
<dbReference type="Gene3D" id="2.60.220.50">
    <property type="match status" value="1"/>
</dbReference>
<feature type="transmembrane region" description="Helical" evidence="11">
    <location>
        <begin position="932"/>
        <end position="949"/>
    </location>
</feature>
<feature type="disulfide bond" evidence="9">
    <location>
        <begin position="450"/>
        <end position="459"/>
    </location>
</feature>
<dbReference type="SUPFAM" id="SSF81321">
    <property type="entry name" value="Family A G protein-coupled receptor-like"/>
    <property type="match status" value="1"/>
</dbReference>
<dbReference type="PROSITE" id="PS00022">
    <property type="entry name" value="EGF_1"/>
    <property type="match status" value="1"/>
</dbReference>
<dbReference type="Pfam" id="PF01825">
    <property type="entry name" value="GPS"/>
    <property type="match status" value="1"/>
</dbReference>
<feature type="compositionally biased region" description="Basic and acidic residues" evidence="10">
    <location>
        <begin position="1297"/>
        <end position="1462"/>
    </location>
</feature>
<protein>
    <submittedName>
        <fullName evidence="15">Adhesion G protein-coupled receptor L3-like 4</fullName>
    </submittedName>
</protein>
<dbReference type="GO" id="GO:0005886">
    <property type="term" value="C:plasma membrane"/>
    <property type="evidence" value="ECO:0007669"/>
    <property type="project" value="UniProtKB-SubCell"/>
</dbReference>
<name>A0A8J5JIM5_HOMAM</name>
<keyword evidence="8" id="KW-0325">Glycoprotein</keyword>
<feature type="transmembrane region" description="Helical" evidence="11">
    <location>
        <begin position="969"/>
        <end position="988"/>
    </location>
</feature>
<gene>
    <name evidence="15" type="primary">Adgrl3-L4</name>
    <name evidence="15" type="ORF">Hamer_G015836</name>
</gene>
<evidence type="ECO:0000256" key="7">
    <source>
        <dbReference type="ARBA" id="ARBA00023157"/>
    </source>
</evidence>
<keyword evidence="3" id="KW-1003">Cell membrane</keyword>
<dbReference type="SUPFAM" id="SSF57196">
    <property type="entry name" value="EGF/Laminin"/>
    <property type="match status" value="1"/>
</dbReference>